<gene>
    <name evidence="2" type="ORF">WA1_18765</name>
</gene>
<protein>
    <submittedName>
        <fullName evidence="2">Uncharacterized protein</fullName>
    </submittedName>
</protein>
<keyword evidence="3" id="KW-1185">Reference proteome</keyword>
<sequence length="117" mass="13549">MESDSRSALKQLALSIPPDILAEALVEQLNETKPSTNQSRQWYNTDPAWRLLGLNSADQLRRLRRSGLLRCGIEYRVVESEFQFHLSNCESRLSESPERRKLTNKIPRVSRGRIKKL</sequence>
<dbReference type="Proteomes" id="UP000076925">
    <property type="component" value="Unassembled WGS sequence"/>
</dbReference>
<accession>A0A139XBI3</accession>
<dbReference type="EMBL" id="ANNX02000020">
    <property type="protein sequence ID" value="KYC42045.1"/>
    <property type="molecule type" value="Genomic_DNA"/>
</dbReference>
<feature type="region of interest" description="Disordered" evidence="1">
    <location>
        <begin position="96"/>
        <end position="117"/>
    </location>
</feature>
<name>A0A139XBI3_9CYAN</name>
<reference evidence="2 3" key="1">
    <citation type="journal article" date="2013" name="Genome Biol. Evol.">
        <title>Genomes of Stigonematalean cyanobacteria (subsection V) and the evolution of oxygenic photosynthesis from prokaryotes to plastids.</title>
        <authorList>
            <person name="Dagan T."/>
            <person name="Roettger M."/>
            <person name="Stucken K."/>
            <person name="Landan G."/>
            <person name="Koch R."/>
            <person name="Major P."/>
            <person name="Gould S.B."/>
            <person name="Goremykin V.V."/>
            <person name="Rippka R."/>
            <person name="Tandeau de Marsac N."/>
            <person name="Gugger M."/>
            <person name="Lockhart P.J."/>
            <person name="Allen J.F."/>
            <person name="Brune I."/>
            <person name="Maus I."/>
            <person name="Puhler A."/>
            <person name="Martin W.F."/>
        </authorList>
    </citation>
    <scope>NUCLEOTIDE SEQUENCE [LARGE SCALE GENOMIC DNA]</scope>
    <source>
        <strain evidence="2 3">PCC 7110</strain>
    </source>
</reference>
<dbReference type="AlphaFoldDB" id="A0A139XBI3"/>
<dbReference type="OrthoDB" id="583054at2"/>
<evidence type="ECO:0000313" key="3">
    <source>
        <dbReference type="Proteomes" id="UP000076925"/>
    </source>
</evidence>
<feature type="compositionally biased region" description="Basic residues" evidence="1">
    <location>
        <begin position="108"/>
        <end position="117"/>
    </location>
</feature>
<dbReference type="RefSeq" id="WP_017742042.1">
    <property type="nucleotide sequence ID" value="NZ_KQ976354.1"/>
</dbReference>
<evidence type="ECO:0000256" key="1">
    <source>
        <dbReference type="SAM" id="MobiDB-lite"/>
    </source>
</evidence>
<comment type="caution">
    <text evidence="2">The sequence shown here is derived from an EMBL/GenBank/DDBJ whole genome shotgun (WGS) entry which is preliminary data.</text>
</comment>
<proteinExistence type="predicted"/>
<organism evidence="2 3">
    <name type="scientific">Scytonema hofmannii PCC 7110</name>
    <dbReference type="NCBI Taxonomy" id="128403"/>
    <lineage>
        <taxon>Bacteria</taxon>
        <taxon>Bacillati</taxon>
        <taxon>Cyanobacteriota</taxon>
        <taxon>Cyanophyceae</taxon>
        <taxon>Nostocales</taxon>
        <taxon>Scytonemataceae</taxon>
        <taxon>Scytonema</taxon>
    </lineage>
</organism>
<dbReference type="STRING" id="128403.WA1_18765"/>
<evidence type="ECO:0000313" key="2">
    <source>
        <dbReference type="EMBL" id="KYC42045.1"/>
    </source>
</evidence>